<proteinExistence type="predicted"/>
<feature type="region of interest" description="Disordered" evidence="1">
    <location>
        <begin position="286"/>
        <end position="305"/>
    </location>
</feature>
<keyword evidence="2" id="KW-0812">Transmembrane</keyword>
<keyword evidence="4" id="KW-1185">Reference proteome</keyword>
<evidence type="ECO:0000313" key="3">
    <source>
        <dbReference type="EMBL" id="OLN83678.1"/>
    </source>
</evidence>
<dbReference type="STRING" id="708187.A0A1Q8RH77"/>
<organism evidence="3 4">
    <name type="scientific">Colletotrichum chlorophyti</name>
    <dbReference type="NCBI Taxonomy" id="708187"/>
    <lineage>
        <taxon>Eukaryota</taxon>
        <taxon>Fungi</taxon>
        <taxon>Dikarya</taxon>
        <taxon>Ascomycota</taxon>
        <taxon>Pezizomycotina</taxon>
        <taxon>Sordariomycetes</taxon>
        <taxon>Hypocreomycetidae</taxon>
        <taxon>Glomerellales</taxon>
        <taxon>Glomerellaceae</taxon>
        <taxon>Colletotrichum</taxon>
    </lineage>
</organism>
<name>A0A1Q8RH77_9PEZI</name>
<feature type="compositionally biased region" description="Basic and acidic residues" evidence="1">
    <location>
        <begin position="317"/>
        <end position="337"/>
    </location>
</feature>
<dbReference type="AlphaFoldDB" id="A0A1Q8RH77"/>
<feature type="compositionally biased region" description="Low complexity" evidence="1">
    <location>
        <begin position="348"/>
        <end position="358"/>
    </location>
</feature>
<sequence length="469" mass="52158">MSSLNGSYTTTLSPTIASSETAAAFPPHMLASSISSLSSSTSSRHTSQISKTYRQASTLFLTRRLPEALSTILPLITPPPEQLDGGVIEPAPVARASRSTRIKIWSLYLTTLNAIVELEPDEGKDAFGSQEWKSLCNKVREGEVWEEVVRNGYHGVESDVDSDVVINLATLLLAHARTQELNQQRLESYLAASTSPNLDLSKKFSDSPSPSPRPNNRRRSPAKGTSGADTPRDLNARVKILELYTLHVLLRNNEWDYAREFISVSSVLDDERREAFLQALQSLQEEQQEAERRETEERRQQEEQLRRDIEEAKKLRAENEERERRRLEEERARRDNSEVDYGIERTPSATGSSKAGSSKGRHARAASNASASNSNSKMPASRAKGKSAATPTFGTRASMVISRLREIIDQLGASFKTNPMLLMRLVAFILGLVVMFGQKNVRERIQRVLASGWNKVKATAGMGVKVSYI</sequence>
<evidence type="ECO:0000313" key="4">
    <source>
        <dbReference type="Proteomes" id="UP000186583"/>
    </source>
</evidence>
<gene>
    <name evidence="3" type="ORF">CCHL11_09746</name>
</gene>
<evidence type="ECO:0008006" key="5">
    <source>
        <dbReference type="Google" id="ProtNLM"/>
    </source>
</evidence>
<accession>A0A1Q8RH77</accession>
<feature type="transmembrane region" description="Helical" evidence="2">
    <location>
        <begin position="420"/>
        <end position="437"/>
    </location>
</feature>
<evidence type="ECO:0000256" key="2">
    <source>
        <dbReference type="SAM" id="Phobius"/>
    </source>
</evidence>
<feature type="compositionally biased region" description="Low complexity" evidence="1">
    <location>
        <begin position="365"/>
        <end position="376"/>
    </location>
</feature>
<dbReference type="EMBL" id="MPGH01000203">
    <property type="protein sequence ID" value="OLN83678.1"/>
    <property type="molecule type" value="Genomic_DNA"/>
</dbReference>
<dbReference type="Proteomes" id="UP000186583">
    <property type="component" value="Unassembled WGS sequence"/>
</dbReference>
<protein>
    <recommendedName>
        <fullName evidence="5">Peroxin 26</fullName>
    </recommendedName>
</protein>
<dbReference type="OrthoDB" id="3981028at2759"/>
<keyword evidence="2" id="KW-0472">Membrane</keyword>
<reference evidence="3 4" key="1">
    <citation type="submission" date="2016-11" db="EMBL/GenBank/DDBJ databases">
        <title>Draft Genome Assembly of Colletotrichum chlorophyti a pathogen of herbaceous plants.</title>
        <authorList>
            <person name="Gan P."/>
            <person name="Narusaka M."/>
            <person name="Tsushima A."/>
            <person name="Narusaka Y."/>
            <person name="Takano Y."/>
            <person name="Shirasu K."/>
        </authorList>
    </citation>
    <scope>NUCLEOTIDE SEQUENCE [LARGE SCALE GENOMIC DNA]</scope>
    <source>
        <strain evidence="3 4">NTL11</strain>
    </source>
</reference>
<keyword evidence="2" id="KW-1133">Transmembrane helix</keyword>
<feature type="region of interest" description="Disordered" evidence="1">
    <location>
        <begin position="317"/>
        <end position="390"/>
    </location>
</feature>
<feature type="region of interest" description="Disordered" evidence="1">
    <location>
        <begin position="197"/>
        <end position="231"/>
    </location>
</feature>
<feature type="compositionally biased region" description="Basic and acidic residues" evidence="1">
    <location>
        <begin position="289"/>
        <end position="305"/>
    </location>
</feature>
<comment type="caution">
    <text evidence="3">The sequence shown here is derived from an EMBL/GenBank/DDBJ whole genome shotgun (WGS) entry which is preliminary data.</text>
</comment>
<evidence type="ECO:0000256" key="1">
    <source>
        <dbReference type="SAM" id="MobiDB-lite"/>
    </source>
</evidence>